<protein>
    <submittedName>
        <fullName evidence="2">GNAT family N-acetyltransferase</fullName>
    </submittedName>
</protein>
<dbReference type="Proteomes" id="UP000722125">
    <property type="component" value="Unassembled WGS sequence"/>
</dbReference>
<proteinExistence type="predicted"/>
<dbReference type="PANTHER" id="PTHR43792:SF1">
    <property type="entry name" value="N-ACETYLTRANSFERASE DOMAIN-CONTAINING PROTEIN"/>
    <property type="match status" value="1"/>
</dbReference>
<sequence length="171" mass="18336">MTVWELDLPLTTPRLVLRGHRPQDLDDLLVFHSDPAVTRYIPWPVRDREQTRAALAAKLDRTTAAPGEWLVLAVEERRTGTVVGEVLLRHADEPEVGYVLRADRQGRGLAAEAVGALLTAASSSLQVTTVVAVVVDGNAASVRLLGRLGFRGAGAGPLSSAGEPTTLFRRG</sequence>
<evidence type="ECO:0000313" key="3">
    <source>
        <dbReference type="Proteomes" id="UP000722125"/>
    </source>
</evidence>
<organism evidence="2 3">
    <name type="scientific">Cellulomonas fulva</name>
    <dbReference type="NCBI Taxonomy" id="2835530"/>
    <lineage>
        <taxon>Bacteria</taxon>
        <taxon>Bacillati</taxon>
        <taxon>Actinomycetota</taxon>
        <taxon>Actinomycetes</taxon>
        <taxon>Micrococcales</taxon>
        <taxon>Cellulomonadaceae</taxon>
        <taxon>Cellulomonas</taxon>
    </lineage>
</organism>
<keyword evidence="3" id="KW-1185">Reference proteome</keyword>
<dbReference type="PANTHER" id="PTHR43792">
    <property type="entry name" value="GNAT FAMILY, PUTATIVE (AFU_ORTHOLOGUE AFUA_3G00765)-RELATED-RELATED"/>
    <property type="match status" value="1"/>
</dbReference>
<dbReference type="Pfam" id="PF13302">
    <property type="entry name" value="Acetyltransf_3"/>
    <property type="match status" value="1"/>
</dbReference>
<dbReference type="Gene3D" id="3.40.630.30">
    <property type="match status" value="1"/>
</dbReference>
<gene>
    <name evidence="2" type="ORF">KIN34_07365</name>
</gene>
<dbReference type="InterPro" id="IPR000182">
    <property type="entry name" value="GNAT_dom"/>
</dbReference>
<dbReference type="SUPFAM" id="SSF55729">
    <property type="entry name" value="Acyl-CoA N-acyltransferases (Nat)"/>
    <property type="match status" value="1"/>
</dbReference>
<reference evidence="2 3" key="1">
    <citation type="submission" date="2021-05" db="EMBL/GenBank/DDBJ databases">
        <title>Description of Cellulomonas sp. DKR-3 sp. nov.</title>
        <authorList>
            <person name="Dahal R.H."/>
            <person name="Chaudhary D.K."/>
        </authorList>
    </citation>
    <scope>NUCLEOTIDE SEQUENCE [LARGE SCALE GENOMIC DNA]</scope>
    <source>
        <strain evidence="2 3">DKR-3</strain>
    </source>
</reference>
<comment type="caution">
    <text evidence="2">The sequence shown here is derived from an EMBL/GenBank/DDBJ whole genome shotgun (WGS) entry which is preliminary data.</text>
</comment>
<evidence type="ECO:0000259" key="1">
    <source>
        <dbReference type="PROSITE" id="PS51186"/>
    </source>
</evidence>
<dbReference type="InterPro" id="IPR016181">
    <property type="entry name" value="Acyl_CoA_acyltransferase"/>
</dbReference>
<dbReference type="InterPro" id="IPR051531">
    <property type="entry name" value="N-acetyltransferase"/>
</dbReference>
<feature type="domain" description="N-acetyltransferase" evidence="1">
    <location>
        <begin position="15"/>
        <end position="171"/>
    </location>
</feature>
<accession>A0ABS5TYC2</accession>
<dbReference type="EMBL" id="JAHBOH010000001">
    <property type="protein sequence ID" value="MBT0994101.1"/>
    <property type="molecule type" value="Genomic_DNA"/>
</dbReference>
<evidence type="ECO:0000313" key="2">
    <source>
        <dbReference type="EMBL" id="MBT0994101.1"/>
    </source>
</evidence>
<dbReference type="PROSITE" id="PS51186">
    <property type="entry name" value="GNAT"/>
    <property type="match status" value="1"/>
</dbReference>
<name>A0ABS5TYC2_9CELL</name>
<dbReference type="RefSeq" id="WP_214348700.1">
    <property type="nucleotide sequence ID" value="NZ_JAHBOH010000001.1"/>
</dbReference>